<organism evidence="1 2">
    <name type="scientific">Thalassolituus maritimus</name>
    <dbReference type="NCBI Taxonomy" id="484498"/>
    <lineage>
        <taxon>Bacteria</taxon>
        <taxon>Pseudomonadati</taxon>
        <taxon>Pseudomonadota</taxon>
        <taxon>Gammaproteobacteria</taxon>
        <taxon>Oceanospirillales</taxon>
        <taxon>Oceanospirillaceae</taxon>
        <taxon>Thalassolituus</taxon>
    </lineage>
</organism>
<evidence type="ECO:0008006" key="3">
    <source>
        <dbReference type="Google" id="ProtNLM"/>
    </source>
</evidence>
<sequence>MNKWLIILVLLVSELACATNLRGRVDIRHPYTGDLYPASSASVQLIVITNFGPQVVYSYFTGSDGMYYLPNIAPGNYILRINNFLDYNIQVFNTPYQDLPPVLVQ</sequence>
<dbReference type="Proteomes" id="UP001481413">
    <property type="component" value="Unassembled WGS sequence"/>
</dbReference>
<protein>
    <recommendedName>
        <fullName evidence="3">Carboxypeptidase regulatory-like domain-containing protein</fullName>
    </recommendedName>
</protein>
<evidence type="ECO:0000313" key="1">
    <source>
        <dbReference type="EMBL" id="GAA6145219.1"/>
    </source>
</evidence>
<proteinExistence type="predicted"/>
<evidence type="ECO:0000313" key="2">
    <source>
        <dbReference type="Proteomes" id="UP001481413"/>
    </source>
</evidence>
<comment type="caution">
    <text evidence="1">The sequence shown here is derived from an EMBL/GenBank/DDBJ whole genome shotgun (WGS) entry which is preliminary data.</text>
</comment>
<dbReference type="SUPFAM" id="SSF49478">
    <property type="entry name" value="Cna protein B-type domain"/>
    <property type="match status" value="1"/>
</dbReference>
<name>A0ABP9ZYN4_9GAMM</name>
<dbReference type="RefSeq" id="WP_353294158.1">
    <property type="nucleotide sequence ID" value="NZ_BAABWH010000003.1"/>
</dbReference>
<accession>A0ABP9ZYN4</accession>
<dbReference type="EMBL" id="BAABWH010000003">
    <property type="protein sequence ID" value="GAA6145219.1"/>
    <property type="molecule type" value="Genomic_DNA"/>
</dbReference>
<gene>
    <name evidence="1" type="ORF">NBRC116585_13370</name>
</gene>
<keyword evidence="2" id="KW-1185">Reference proteome</keyword>
<reference evidence="1 2" key="1">
    <citation type="submission" date="2024-04" db="EMBL/GenBank/DDBJ databases">
        <title>Draft genome sequence of Thalassolituus maritimus NBRC 116585.</title>
        <authorList>
            <person name="Miyakawa T."/>
            <person name="Kusuya Y."/>
            <person name="Miura T."/>
        </authorList>
    </citation>
    <scope>NUCLEOTIDE SEQUENCE [LARGE SCALE GENOMIC DNA]</scope>
    <source>
        <strain evidence="1 2">5NW40-0001</strain>
    </source>
</reference>